<dbReference type="GO" id="GO:0005829">
    <property type="term" value="C:cytosol"/>
    <property type="evidence" value="ECO:0007669"/>
    <property type="project" value="TreeGrafter"/>
</dbReference>
<proteinExistence type="inferred from homology"/>
<evidence type="ECO:0000256" key="3">
    <source>
        <dbReference type="ARBA" id="ARBA00022603"/>
    </source>
</evidence>
<dbReference type="EMBL" id="FOXA01000001">
    <property type="protein sequence ID" value="SFO96534.1"/>
    <property type="molecule type" value="Genomic_DNA"/>
</dbReference>
<evidence type="ECO:0000313" key="7">
    <source>
        <dbReference type="EMBL" id="SFO96534.1"/>
    </source>
</evidence>
<dbReference type="PANTHER" id="PTHR31760">
    <property type="entry name" value="S-ADENOSYL-L-METHIONINE-DEPENDENT METHYLTRANSFERASES SUPERFAMILY PROTEIN"/>
    <property type="match status" value="1"/>
</dbReference>
<dbReference type="OrthoDB" id="9808773at2"/>
<dbReference type="NCBIfam" id="TIGR00138">
    <property type="entry name" value="rsmG_gidB"/>
    <property type="match status" value="1"/>
</dbReference>
<feature type="binding site" evidence="6">
    <location>
        <begin position="126"/>
        <end position="127"/>
    </location>
    <ligand>
        <name>S-adenosyl-L-methionine</name>
        <dbReference type="ChEBI" id="CHEBI:59789"/>
    </ligand>
</feature>
<dbReference type="RefSeq" id="WP_093417519.1">
    <property type="nucleotide sequence ID" value="NZ_FOXA01000001.1"/>
</dbReference>
<organism evidence="7 8">
    <name type="scientific">Tranquillimonas alkanivorans</name>
    <dbReference type="NCBI Taxonomy" id="441119"/>
    <lineage>
        <taxon>Bacteria</taxon>
        <taxon>Pseudomonadati</taxon>
        <taxon>Pseudomonadota</taxon>
        <taxon>Alphaproteobacteria</taxon>
        <taxon>Rhodobacterales</taxon>
        <taxon>Roseobacteraceae</taxon>
        <taxon>Tranquillimonas</taxon>
    </lineage>
</organism>
<evidence type="ECO:0000256" key="1">
    <source>
        <dbReference type="ARBA" id="ARBA00022490"/>
    </source>
</evidence>
<evidence type="ECO:0000256" key="5">
    <source>
        <dbReference type="ARBA" id="ARBA00022691"/>
    </source>
</evidence>
<sequence length="207" mass="23247">MDPQAELREADVDVSRETVETLEQYVRLLRTWNTKINIVAPGTVRDAWSRHIVDSAQLFPMMREGQHWLDVGSGGGLPGLVVAILAKEDARDLEVTCVESDARKCAFMRTVARELKLPVQILRARVEELEPQRADVISARALTQLPGLLDIASRHLSDGGVALFPKGEKYALEVEKARERWTFRCEQVQSKTHPDAVVLKIGDLRRA</sequence>
<accession>A0A1I5LGP6</accession>
<keyword evidence="1 6" id="KW-0963">Cytoplasm</keyword>
<comment type="catalytic activity">
    <reaction evidence="6">
        <text>guanosine(527) in 16S rRNA + S-adenosyl-L-methionine = N(7)-methylguanosine(527) in 16S rRNA + S-adenosyl-L-homocysteine</text>
        <dbReference type="Rhea" id="RHEA:42732"/>
        <dbReference type="Rhea" id="RHEA-COMP:10209"/>
        <dbReference type="Rhea" id="RHEA-COMP:10210"/>
        <dbReference type="ChEBI" id="CHEBI:57856"/>
        <dbReference type="ChEBI" id="CHEBI:59789"/>
        <dbReference type="ChEBI" id="CHEBI:74269"/>
        <dbReference type="ChEBI" id="CHEBI:74480"/>
        <dbReference type="EC" id="2.1.1.170"/>
    </reaction>
</comment>
<keyword evidence="3 6" id="KW-0489">Methyltransferase</keyword>
<keyword evidence="4 6" id="KW-0808">Transferase</keyword>
<name>A0A1I5LGP6_9RHOB</name>
<feature type="binding site" evidence="6">
    <location>
        <position position="140"/>
    </location>
    <ligand>
        <name>S-adenosyl-L-methionine</name>
        <dbReference type="ChEBI" id="CHEBI:59789"/>
    </ligand>
</feature>
<dbReference type="Gene3D" id="3.40.50.150">
    <property type="entry name" value="Vaccinia Virus protein VP39"/>
    <property type="match status" value="1"/>
</dbReference>
<dbReference type="AlphaFoldDB" id="A0A1I5LGP6"/>
<evidence type="ECO:0000313" key="8">
    <source>
        <dbReference type="Proteomes" id="UP000199356"/>
    </source>
</evidence>
<dbReference type="PANTHER" id="PTHR31760:SF0">
    <property type="entry name" value="S-ADENOSYL-L-METHIONINE-DEPENDENT METHYLTRANSFERASES SUPERFAMILY PROTEIN"/>
    <property type="match status" value="1"/>
</dbReference>
<dbReference type="InterPro" id="IPR003682">
    <property type="entry name" value="rRNA_ssu_MeTfrase_G"/>
</dbReference>
<dbReference type="Pfam" id="PF02527">
    <property type="entry name" value="GidB"/>
    <property type="match status" value="1"/>
</dbReference>
<keyword evidence="2 6" id="KW-0698">rRNA processing</keyword>
<dbReference type="SUPFAM" id="SSF53335">
    <property type="entry name" value="S-adenosyl-L-methionine-dependent methyltransferases"/>
    <property type="match status" value="1"/>
</dbReference>
<evidence type="ECO:0000256" key="6">
    <source>
        <dbReference type="HAMAP-Rule" id="MF_00074"/>
    </source>
</evidence>
<gene>
    <name evidence="6" type="primary">rsmG</name>
    <name evidence="7" type="ORF">SAMN04488047_101649</name>
</gene>
<keyword evidence="5 6" id="KW-0949">S-adenosyl-L-methionine</keyword>
<feature type="binding site" evidence="6">
    <location>
        <position position="77"/>
    </location>
    <ligand>
        <name>S-adenosyl-L-methionine</name>
        <dbReference type="ChEBI" id="CHEBI:59789"/>
    </ligand>
</feature>
<dbReference type="HAMAP" id="MF_00074">
    <property type="entry name" value="16SrRNA_methyltr_G"/>
    <property type="match status" value="1"/>
</dbReference>
<comment type="similarity">
    <text evidence="6">Belongs to the methyltransferase superfamily. RNA methyltransferase RsmG family.</text>
</comment>
<dbReference type="STRING" id="441119.SAMN04488047_101649"/>
<keyword evidence="8" id="KW-1185">Reference proteome</keyword>
<dbReference type="CDD" id="cd02440">
    <property type="entry name" value="AdoMet_MTases"/>
    <property type="match status" value="1"/>
</dbReference>
<comment type="caution">
    <text evidence="6">Lacks conserved residue(s) required for the propagation of feature annotation.</text>
</comment>
<dbReference type="Proteomes" id="UP000199356">
    <property type="component" value="Unassembled WGS sequence"/>
</dbReference>
<reference evidence="7 8" key="1">
    <citation type="submission" date="2016-10" db="EMBL/GenBank/DDBJ databases">
        <authorList>
            <person name="de Groot N.N."/>
        </authorList>
    </citation>
    <scope>NUCLEOTIDE SEQUENCE [LARGE SCALE GENOMIC DNA]</scope>
    <source>
        <strain evidence="7 8">DSM 19547</strain>
    </source>
</reference>
<dbReference type="EC" id="2.1.1.170" evidence="6"/>
<protein>
    <recommendedName>
        <fullName evidence="6">Ribosomal RNA small subunit methyltransferase G</fullName>
        <ecNumber evidence="6">2.1.1.170</ecNumber>
    </recommendedName>
    <alternativeName>
        <fullName evidence="6">16S rRNA 7-methylguanosine methyltransferase</fullName>
        <shortName evidence="6">16S rRNA m7G methyltransferase</shortName>
    </alternativeName>
</protein>
<dbReference type="PIRSF" id="PIRSF003078">
    <property type="entry name" value="GidB"/>
    <property type="match status" value="1"/>
</dbReference>
<evidence type="ECO:0000256" key="2">
    <source>
        <dbReference type="ARBA" id="ARBA00022552"/>
    </source>
</evidence>
<evidence type="ECO:0000256" key="4">
    <source>
        <dbReference type="ARBA" id="ARBA00022679"/>
    </source>
</evidence>
<comment type="subcellular location">
    <subcellularLocation>
        <location evidence="6">Cytoplasm</location>
    </subcellularLocation>
</comment>
<dbReference type="InterPro" id="IPR029063">
    <property type="entry name" value="SAM-dependent_MTases_sf"/>
</dbReference>
<comment type="function">
    <text evidence="6">Specifically methylates the N7 position of guanine in position 527 of 16S rRNA.</text>
</comment>
<dbReference type="GO" id="GO:0070043">
    <property type="term" value="F:rRNA (guanine-N7-)-methyltransferase activity"/>
    <property type="evidence" value="ECO:0007669"/>
    <property type="project" value="UniProtKB-UniRule"/>
</dbReference>
<feature type="binding site" evidence="6">
    <location>
        <position position="72"/>
    </location>
    <ligand>
        <name>S-adenosyl-L-methionine</name>
        <dbReference type="ChEBI" id="CHEBI:59789"/>
    </ligand>
</feature>